<dbReference type="InterPro" id="IPR001452">
    <property type="entry name" value="SH3_domain"/>
</dbReference>
<keyword evidence="3" id="KW-0175">Coiled coil</keyword>
<evidence type="ECO:0000259" key="7">
    <source>
        <dbReference type="PROSITE" id="PS50002"/>
    </source>
</evidence>
<evidence type="ECO:0000256" key="3">
    <source>
        <dbReference type="ARBA" id="ARBA00023054"/>
    </source>
</evidence>
<evidence type="ECO:0000313" key="8">
    <source>
        <dbReference type="EMBL" id="KJH41812.1"/>
    </source>
</evidence>
<feature type="domain" description="SH3" evidence="7">
    <location>
        <begin position="64"/>
        <end position="124"/>
    </location>
</feature>
<feature type="region of interest" description="Disordered" evidence="6">
    <location>
        <begin position="222"/>
        <end position="258"/>
    </location>
</feature>
<dbReference type="InterPro" id="IPR036028">
    <property type="entry name" value="SH3-like_dom_sf"/>
</dbReference>
<dbReference type="Pfam" id="PF14604">
    <property type="entry name" value="SH3_9"/>
    <property type="match status" value="2"/>
</dbReference>
<dbReference type="EMBL" id="KN716754">
    <property type="protein sequence ID" value="KJH41812.1"/>
    <property type="molecule type" value="Genomic_DNA"/>
</dbReference>
<evidence type="ECO:0000256" key="6">
    <source>
        <dbReference type="SAM" id="MobiDB-lite"/>
    </source>
</evidence>
<keyword evidence="4" id="KW-0472">Membrane</keyword>
<keyword evidence="9" id="KW-1185">Reference proteome</keyword>
<dbReference type="Gene3D" id="2.30.30.40">
    <property type="entry name" value="SH3 Domains"/>
    <property type="match status" value="3"/>
</dbReference>
<name>A0A0D8XDG8_DICVI</name>
<sequence>MPYNRHAMKNAFCILVGFRELPLNRGDIVRIRREVDMNWLEGERNGQCGLFPRSYVQIDDEIDLSRTKAKAIYPFTSRRDTELELKMGELVTIRREIDENWLEGTNHLGEIGIFPRSYVQFIDDTSEGELVTIRREIDENWLEGTNHLGEIGIFPRSYVQFIDDTSEMITNLPDRPKTPKLLDRDEQYIQSNKFSTILPHETPGFSQNVNYVDQKQIRRSGACDTSVNDSYGTDKKPNSPKTEAFWCTADKIPKGSQT</sequence>
<evidence type="ECO:0000313" key="9">
    <source>
        <dbReference type="Proteomes" id="UP000053766"/>
    </source>
</evidence>
<dbReference type="SMART" id="SM00326">
    <property type="entry name" value="SH3"/>
    <property type="match status" value="3"/>
</dbReference>
<protein>
    <submittedName>
        <fullName evidence="8">SH3 domain protein</fullName>
    </submittedName>
</protein>
<accession>A0A0D8XDG8</accession>
<dbReference type="InterPro" id="IPR050384">
    <property type="entry name" value="Endophilin_SH3RF"/>
</dbReference>
<reference evidence="9" key="2">
    <citation type="journal article" date="2016" name="Sci. Rep.">
        <title>Dictyocaulus viviparus genome, variome and transcriptome elucidate lungworm biology and support future intervention.</title>
        <authorList>
            <person name="McNulty S.N."/>
            <person name="Strube C."/>
            <person name="Rosa B.A."/>
            <person name="Martin J.C."/>
            <person name="Tyagi R."/>
            <person name="Choi Y.J."/>
            <person name="Wang Q."/>
            <person name="Hallsworth Pepin K."/>
            <person name="Zhang X."/>
            <person name="Ozersky P."/>
            <person name="Wilson R.K."/>
            <person name="Sternberg P.W."/>
            <person name="Gasser R.B."/>
            <person name="Mitreva M."/>
        </authorList>
    </citation>
    <scope>NUCLEOTIDE SEQUENCE [LARGE SCALE GENOMIC DNA]</scope>
    <source>
        <strain evidence="9">HannoverDv2000</strain>
    </source>
</reference>
<dbReference type="PROSITE" id="PS50002">
    <property type="entry name" value="SH3"/>
    <property type="match status" value="2"/>
</dbReference>
<proteinExistence type="predicted"/>
<evidence type="ECO:0000256" key="2">
    <source>
        <dbReference type="ARBA" id="ARBA00022443"/>
    </source>
</evidence>
<feature type="domain" description="SH3" evidence="7">
    <location>
        <begin position="1"/>
        <end position="61"/>
    </location>
</feature>
<gene>
    <name evidence="8" type="ORF">DICVIV_12205</name>
</gene>
<evidence type="ECO:0000256" key="1">
    <source>
        <dbReference type="ARBA" id="ARBA00004170"/>
    </source>
</evidence>
<evidence type="ECO:0000256" key="5">
    <source>
        <dbReference type="PROSITE-ProRule" id="PRU00192"/>
    </source>
</evidence>
<comment type="subcellular location">
    <subcellularLocation>
        <location evidence="1">Membrane</location>
        <topology evidence="1">Peripheral membrane protein</topology>
    </subcellularLocation>
</comment>
<dbReference type="STRING" id="29172.A0A0D8XDG8"/>
<organism evidence="8 9">
    <name type="scientific">Dictyocaulus viviparus</name>
    <name type="common">Bovine lungworm</name>
    <dbReference type="NCBI Taxonomy" id="29172"/>
    <lineage>
        <taxon>Eukaryota</taxon>
        <taxon>Metazoa</taxon>
        <taxon>Ecdysozoa</taxon>
        <taxon>Nematoda</taxon>
        <taxon>Chromadorea</taxon>
        <taxon>Rhabditida</taxon>
        <taxon>Rhabditina</taxon>
        <taxon>Rhabditomorpha</taxon>
        <taxon>Strongyloidea</taxon>
        <taxon>Metastrongylidae</taxon>
        <taxon>Dictyocaulus</taxon>
    </lineage>
</organism>
<dbReference type="AlphaFoldDB" id="A0A0D8XDG8"/>
<keyword evidence="2 5" id="KW-0728">SH3 domain</keyword>
<evidence type="ECO:0000256" key="4">
    <source>
        <dbReference type="ARBA" id="ARBA00023136"/>
    </source>
</evidence>
<dbReference type="Proteomes" id="UP000053766">
    <property type="component" value="Unassembled WGS sequence"/>
</dbReference>
<dbReference type="PANTHER" id="PTHR14167:SF81">
    <property type="entry name" value="ENDOPHILIN-A"/>
    <property type="match status" value="1"/>
</dbReference>
<dbReference type="PANTHER" id="PTHR14167">
    <property type="entry name" value="SH3 DOMAIN-CONTAINING"/>
    <property type="match status" value="1"/>
</dbReference>
<reference evidence="8 9" key="1">
    <citation type="submission" date="2013-11" db="EMBL/GenBank/DDBJ databases">
        <title>Draft genome of the bovine lungworm Dictyocaulus viviparus.</title>
        <authorList>
            <person name="Mitreva M."/>
        </authorList>
    </citation>
    <scope>NUCLEOTIDE SEQUENCE [LARGE SCALE GENOMIC DNA]</scope>
    <source>
        <strain evidence="8 9">HannoverDv2000</strain>
    </source>
</reference>
<dbReference type="OrthoDB" id="5873689at2759"/>
<dbReference type="SUPFAM" id="SSF50044">
    <property type="entry name" value="SH3-domain"/>
    <property type="match status" value="3"/>
</dbReference>